<dbReference type="EMBL" id="BK016195">
    <property type="protein sequence ID" value="DAG01609.1"/>
    <property type="molecule type" value="Genomic_DNA"/>
</dbReference>
<reference evidence="1" key="1">
    <citation type="journal article" date="2021" name="Proc. Natl. Acad. Sci. U.S.A.">
        <title>A Catalog of Tens of Thousands of Viruses from Human Metagenomes Reveals Hidden Associations with Chronic Diseases.</title>
        <authorList>
            <person name="Tisza M.J."/>
            <person name="Buck C.B."/>
        </authorList>
    </citation>
    <scope>NUCLEOTIDE SEQUENCE</scope>
    <source>
        <strain evidence="1">CtKkB1</strain>
    </source>
</reference>
<accession>A0A8S5V4D4</accession>
<name>A0A8S5V4D4_9CAUD</name>
<protein>
    <submittedName>
        <fullName evidence="1">Uncharacterized protein</fullName>
    </submittedName>
</protein>
<evidence type="ECO:0000313" key="1">
    <source>
        <dbReference type="EMBL" id="DAG01609.1"/>
    </source>
</evidence>
<organism evidence="1">
    <name type="scientific">Myoviridae sp. ctKkB1</name>
    <dbReference type="NCBI Taxonomy" id="2825081"/>
    <lineage>
        <taxon>Viruses</taxon>
        <taxon>Duplodnaviria</taxon>
        <taxon>Heunggongvirae</taxon>
        <taxon>Uroviricota</taxon>
        <taxon>Caudoviricetes</taxon>
    </lineage>
</organism>
<sequence>MKISEVNNIVEKSTAKIIEASEVKADLLAVAAYIPKGQRKKYGAELERILAKYDK</sequence>
<proteinExistence type="predicted"/>